<dbReference type="GO" id="GO:0045490">
    <property type="term" value="P:pectin catabolic process"/>
    <property type="evidence" value="ECO:0007669"/>
    <property type="project" value="TreeGrafter"/>
</dbReference>
<dbReference type="GO" id="GO:0005576">
    <property type="term" value="C:extracellular region"/>
    <property type="evidence" value="ECO:0007669"/>
    <property type="project" value="TreeGrafter"/>
</dbReference>
<evidence type="ECO:0000313" key="14">
    <source>
        <dbReference type="Proteomes" id="UP000059188"/>
    </source>
</evidence>
<dbReference type="EC" id="3.2.1.15" evidence="2"/>
<dbReference type="PANTHER" id="PTHR31884">
    <property type="entry name" value="POLYGALACTURONASE"/>
    <property type="match status" value="1"/>
</dbReference>
<dbReference type="SUPFAM" id="SSF51126">
    <property type="entry name" value="Pectin lyase-like"/>
    <property type="match status" value="1"/>
</dbReference>
<comment type="catalytic activity">
    <reaction evidence="9">
        <text>(1,4-alpha-D-galacturonosyl)n+m + H2O = (1,4-alpha-D-galacturonosyl)n + (1,4-alpha-D-galacturonosyl)m.</text>
        <dbReference type="EC" id="3.2.1.15"/>
    </reaction>
</comment>
<evidence type="ECO:0000256" key="2">
    <source>
        <dbReference type="ARBA" id="ARBA00012736"/>
    </source>
</evidence>
<sequence length="378" mass="38458">MVTAFSILSFVAFALANPLPASNSLEARDSCTINSLSTVSAAEKCSTITIDAFTVPAGQKLVINAADKAVINMNGNIVFTADTTFKTTGPLFTLSGTGITFNGNGFTIDGQGAKYWDGQGSSSSAKQPKPHPMIKLSCSGTVKNVKVLNSPAQVFSMGNDAALIVSGINIDNSAGNSANSLSGGKPAAHNTDGFDVSTSDVTIQDSTIINQDDCLAINKGSNIKFLNNKCTGGHGISIGSIASGSTVSNVNITGNTITGNVQALRIKTDKDATSGSVSGVTYSGNTATKCTTYGVIIDQSYPDTLGKAGAGVKISGITFTGTNSIEVDSSAKGEIEVNCAEGGCSGTWDWNGLQVSGGPSGSILNADIPKFKSITKSS</sequence>
<accession>A0A0B7FHV2</accession>
<dbReference type="PANTHER" id="PTHR31884:SF1">
    <property type="entry name" value="POLYGALACTURONASE"/>
    <property type="match status" value="1"/>
</dbReference>
<keyword evidence="4" id="KW-0677">Repeat</keyword>
<evidence type="ECO:0000256" key="12">
    <source>
        <dbReference type="SAM" id="SignalP"/>
    </source>
</evidence>
<name>A0A0B7FHV2_THACB</name>
<proteinExistence type="inferred from homology"/>
<keyword evidence="3 12" id="KW-0732">Signal</keyword>
<feature type="active site" evidence="10">
    <location>
        <position position="234"/>
    </location>
</feature>
<reference evidence="13 14" key="1">
    <citation type="submission" date="2014-11" db="EMBL/GenBank/DDBJ databases">
        <authorList>
            <person name="Wibberg Daniel"/>
        </authorList>
    </citation>
    <scope>NUCLEOTIDE SEQUENCE [LARGE SCALE GENOMIC DNA]</scope>
    <source>
        <strain evidence="13">Rhizoctonia solani AG1-IB 7/3/14</strain>
    </source>
</reference>
<dbReference type="AlphaFoldDB" id="A0A0B7FHV2"/>
<comment type="similarity">
    <text evidence="1 11">Belongs to the glycosyl hydrolase 28 family.</text>
</comment>
<evidence type="ECO:0000256" key="8">
    <source>
        <dbReference type="ARBA" id="ARBA00023316"/>
    </source>
</evidence>
<evidence type="ECO:0000256" key="6">
    <source>
        <dbReference type="ARBA" id="ARBA00023157"/>
    </source>
</evidence>
<evidence type="ECO:0000256" key="9">
    <source>
        <dbReference type="ARBA" id="ARBA00034074"/>
    </source>
</evidence>
<dbReference type="InterPro" id="IPR006626">
    <property type="entry name" value="PbH1"/>
</dbReference>
<keyword evidence="5 11" id="KW-0378">Hydrolase</keyword>
<feature type="signal peptide" evidence="12">
    <location>
        <begin position="1"/>
        <end position="16"/>
    </location>
</feature>
<protein>
    <recommendedName>
        <fullName evidence="2">endo-polygalacturonase</fullName>
        <ecNumber evidence="2">3.2.1.15</ecNumber>
    </recommendedName>
</protein>
<organism evidence="13 14">
    <name type="scientific">Thanatephorus cucumeris (strain AG1-IB / isolate 7/3/14)</name>
    <name type="common">Lettuce bottom rot fungus</name>
    <name type="synonym">Rhizoctonia solani</name>
    <dbReference type="NCBI Taxonomy" id="1108050"/>
    <lineage>
        <taxon>Eukaryota</taxon>
        <taxon>Fungi</taxon>
        <taxon>Dikarya</taxon>
        <taxon>Basidiomycota</taxon>
        <taxon>Agaricomycotina</taxon>
        <taxon>Agaricomycetes</taxon>
        <taxon>Cantharellales</taxon>
        <taxon>Ceratobasidiaceae</taxon>
        <taxon>Rhizoctonia</taxon>
        <taxon>Rhizoctonia solani AG-1</taxon>
    </lineage>
</organism>
<evidence type="ECO:0000256" key="7">
    <source>
        <dbReference type="ARBA" id="ARBA00023295"/>
    </source>
</evidence>
<evidence type="ECO:0000256" key="4">
    <source>
        <dbReference type="ARBA" id="ARBA00022737"/>
    </source>
</evidence>
<dbReference type="OrthoDB" id="1546079at2759"/>
<dbReference type="GO" id="GO:0004650">
    <property type="term" value="F:polygalacturonase activity"/>
    <property type="evidence" value="ECO:0007669"/>
    <property type="project" value="UniProtKB-EC"/>
</dbReference>
<dbReference type="SMART" id="SM00710">
    <property type="entry name" value="PbH1"/>
    <property type="match status" value="7"/>
</dbReference>
<dbReference type="EMBL" id="LN679122">
    <property type="protein sequence ID" value="CEL56514.1"/>
    <property type="molecule type" value="Genomic_DNA"/>
</dbReference>
<dbReference type="Gene3D" id="2.160.20.10">
    <property type="entry name" value="Single-stranded right-handed beta-helix, Pectin lyase-like"/>
    <property type="match status" value="1"/>
</dbReference>
<evidence type="ECO:0000256" key="5">
    <source>
        <dbReference type="ARBA" id="ARBA00022801"/>
    </source>
</evidence>
<dbReference type="InterPro" id="IPR012334">
    <property type="entry name" value="Pectin_lyas_fold"/>
</dbReference>
<evidence type="ECO:0000256" key="3">
    <source>
        <dbReference type="ARBA" id="ARBA00022729"/>
    </source>
</evidence>
<evidence type="ECO:0000256" key="10">
    <source>
        <dbReference type="PROSITE-ProRule" id="PRU10052"/>
    </source>
</evidence>
<keyword evidence="8" id="KW-0961">Cell wall biogenesis/degradation</keyword>
<keyword evidence="14" id="KW-1185">Reference proteome</keyword>
<dbReference type="PROSITE" id="PS00502">
    <property type="entry name" value="POLYGALACTURONASE"/>
    <property type="match status" value="1"/>
</dbReference>
<feature type="chain" id="PRO_5002127319" description="endo-polygalacturonase" evidence="12">
    <location>
        <begin position="17"/>
        <end position="378"/>
    </location>
</feature>
<dbReference type="InterPro" id="IPR050434">
    <property type="entry name" value="Glycosyl_hydrlase_28"/>
</dbReference>
<dbReference type="InterPro" id="IPR011050">
    <property type="entry name" value="Pectin_lyase_fold/virulence"/>
</dbReference>
<dbReference type="Pfam" id="PF00295">
    <property type="entry name" value="Glyco_hydro_28"/>
    <property type="match status" value="1"/>
</dbReference>
<evidence type="ECO:0000256" key="1">
    <source>
        <dbReference type="ARBA" id="ARBA00008834"/>
    </source>
</evidence>
<keyword evidence="7 11" id="KW-0326">Glycosidase</keyword>
<dbReference type="Proteomes" id="UP000059188">
    <property type="component" value="Unassembled WGS sequence"/>
</dbReference>
<dbReference type="STRING" id="1108050.A0A0B7FHV2"/>
<dbReference type="InterPro" id="IPR000743">
    <property type="entry name" value="Glyco_hydro_28"/>
</dbReference>
<gene>
    <name evidence="13" type="ORF">RSOLAG1IB_07863</name>
</gene>
<evidence type="ECO:0000256" key="11">
    <source>
        <dbReference type="RuleBase" id="RU361169"/>
    </source>
</evidence>
<dbReference type="GO" id="GO:0071555">
    <property type="term" value="P:cell wall organization"/>
    <property type="evidence" value="ECO:0007669"/>
    <property type="project" value="UniProtKB-KW"/>
</dbReference>
<evidence type="ECO:0000313" key="13">
    <source>
        <dbReference type="EMBL" id="CEL56514.1"/>
    </source>
</evidence>
<keyword evidence="6" id="KW-1015">Disulfide bond</keyword>